<protein>
    <submittedName>
        <fullName evidence="1">Uncharacterized protein</fullName>
    </submittedName>
</protein>
<proteinExistence type="predicted"/>
<gene>
    <name evidence="1" type="ORF">Bm1_21070</name>
</gene>
<name>A8PB54_BRUMA</name>
<reference evidence="1" key="1">
    <citation type="journal article" date="2007" name="Science">
        <title>Draft genome of the filarial nematode parasite Brugia malayi.</title>
        <authorList>
            <person name="Ghedin E."/>
            <person name="Wang S."/>
            <person name="Spiro D."/>
            <person name="Caler E."/>
            <person name="Zhao Q."/>
            <person name="Crabtree J."/>
            <person name="Allen J.E."/>
            <person name="Delcher A.L."/>
            <person name="Guiliano D.B."/>
            <person name="Miranda-Saavedra D."/>
            <person name="Angiuoli S.V."/>
            <person name="Creasy T."/>
            <person name="Amedeo P."/>
            <person name="Haas B."/>
            <person name="El-Sayed N.M."/>
            <person name="Wortman J.R."/>
            <person name="Feldblyum T."/>
            <person name="Tallon L."/>
            <person name="Schatz M."/>
            <person name="Shumway M."/>
            <person name="Koo H."/>
            <person name="Salzberg S.L."/>
            <person name="Schobel S."/>
            <person name="Pertea M."/>
            <person name="Pop M."/>
            <person name="White O."/>
            <person name="Barton G.J."/>
            <person name="Carlow C.K."/>
            <person name="Crawford M.J."/>
            <person name="Daub J."/>
            <person name="Dimmic M.W."/>
            <person name="Estes C.F."/>
            <person name="Foster J.M."/>
            <person name="Ganatra M."/>
            <person name="Gregory W.F."/>
            <person name="Johnson N.M."/>
            <person name="Jin J."/>
            <person name="Komuniecki R."/>
            <person name="Korf I."/>
            <person name="Kumar S."/>
            <person name="Laney S."/>
            <person name="Li B.W."/>
            <person name="Li W."/>
            <person name="Lindblom T.H."/>
            <person name="Lustigman S."/>
            <person name="Ma D."/>
            <person name="Maina C.V."/>
            <person name="Martin D.M."/>
            <person name="McCarter J.P."/>
            <person name="McReynolds L."/>
            <person name="Mitreva M."/>
            <person name="Nutman T.B."/>
            <person name="Parkinson J."/>
            <person name="Peregrin-Alvarez J.M."/>
            <person name="Poole C."/>
            <person name="Ren Q."/>
            <person name="Saunders L."/>
            <person name="Sluder A.E."/>
            <person name="Smith K."/>
            <person name="Stanke M."/>
            <person name="Unnasch T.R."/>
            <person name="Ware J."/>
            <person name="Wei A.D."/>
            <person name="Weil G."/>
            <person name="Williams D.J."/>
            <person name="Zhang Y."/>
            <person name="Williams S.A."/>
            <person name="Fraser-Liggett C."/>
            <person name="Slatko B."/>
            <person name="Blaxter M.L."/>
            <person name="Scott A.L."/>
        </authorList>
    </citation>
    <scope>NUCLEOTIDE SEQUENCE [LARGE SCALE GENOMIC DNA]</scope>
</reference>
<evidence type="ECO:0000313" key="1">
    <source>
        <dbReference type="EMBL" id="EDP35492.1"/>
    </source>
</evidence>
<dbReference type="AlphaFoldDB" id="A8PB54"/>
<sequence length="35" mass="4083">MFSKISYSGIRLELIPSLSPLLFLEFIFNYSSQLK</sequence>
<accession>A8PB54</accession>
<dbReference type="EMBL" id="DS238998">
    <property type="protein sequence ID" value="EDP35492.1"/>
    <property type="molecule type" value="Genomic_DNA"/>
</dbReference>
<organism evidence="1">
    <name type="scientific">Brugia malayi</name>
    <name type="common">Filarial nematode worm</name>
    <dbReference type="NCBI Taxonomy" id="6279"/>
    <lineage>
        <taxon>Eukaryota</taxon>
        <taxon>Metazoa</taxon>
        <taxon>Ecdysozoa</taxon>
        <taxon>Nematoda</taxon>
        <taxon>Chromadorea</taxon>
        <taxon>Rhabditida</taxon>
        <taxon>Spirurina</taxon>
        <taxon>Spiruromorpha</taxon>
        <taxon>Filarioidea</taxon>
        <taxon>Onchocercidae</taxon>
        <taxon>Brugia</taxon>
    </lineage>
</organism>